<keyword evidence="1" id="KW-0732">Signal</keyword>
<dbReference type="InterPro" id="IPR006170">
    <property type="entry name" value="PBP/GOBP"/>
</dbReference>
<feature type="signal peptide" evidence="1">
    <location>
        <begin position="1"/>
        <end position="19"/>
    </location>
</feature>
<proteinExistence type="evidence at transcript level"/>
<dbReference type="Gene3D" id="1.10.238.20">
    <property type="entry name" value="Pheromone/general odorant binding protein domain"/>
    <property type="match status" value="1"/>
</dbReference>
<feature type="chain" id="PRO_5006612698" evidence="1">
    <location>
        <begin position="20"/>
        <end position="142"/>
    </location>
</feature>
<dbReference type="GO" id="GO:0005549">
    <property type="term" value="F:odorant binding"/>
    <property type="evidence" value="ECO:0007669"/>
    <property type="project" value="InterPro"/>
</dbReference>
<protein>
    <submittedName>
        <fullName evidence="2">Odorant binding protein 1</fullName>
    </submittedName>
</protein>
<evidence type="ECO:0000313" key="2">
    <source>
        <dbReference type="EMBL" id="ALR72489.1"/>
    </source>
</evidence>
<organism evidence="2">
    <name type="scientific">Colaphellus bowringi</name>
    <dbReference type="NCBI Taxonomy" id="561076"/>
    <lineage>
        <taxon>Eukaryota</taxon>
        <taxon>Metazoa</taxon>
        <taxon>Ecdysozoa</taxon>
        <taxon>Arthropoda</taxon>
        <taxon>Hexapoda</taxon>
        <taxon>Insecta</taxon>
        <taxon>Pterygota</taxon>
        <taxon>Neoptera</taxon>
        <taxon>Endopterygota</taxon>
        <taxon>Coleoptera</taxon>
        <taxon>Polyphaga</taxon>
        <taxon>Cucujiformia</taxon>
        <taxon>Chrysomeloidea</taxon>
        <taxon>Chrysomelidae</taxon>
        <taxon>Chrysomelinae</taxon>
        <taxon>Chrysomelini</taxon>
        <taxon>Colaphellus</taxon>
    </lineage>
</organism>
<dbReference type="EMBL" id="KT381483">
    <property type="protein sequence ID" value="ALR72489.1"/>
    <property type="molecule type" value="mRNA"/>
</dbReference>
<dbReference type="PANTHER" id="PTHR21364:SF2">
    <property type="entry name" value="GENERAL ODORANT-BINDING PROTEIN 19A"/>
    <property type="match status" value="1"/>
</dbReference>
<name>A0A0S3J2N0_9CUCU</name>
<reference evidence="2" key="2">
    <citation type="submission" date="2015-08" db="EMBL/GenBank/DDBJ databases">
        <authorList>
            <person name="Babu N.S."/>
            <person name="Beckwith C.J."/>
            <person name="Beseler K.G."/>
            <person name="Brison A."/>
            <person name="Carone J.V."/>
            <person name="Caskin T.P."/>
            <person name="Diamond M."/>
            <person name="Durham M.E."/>
            <person name="Foxe J.M."/>
            <person name="Go M."/>
            <person name="Henderson B.A."/>
            <person name="Jones I.B."/>
            <person name="McGettigan J.A."/>
            <person name="Micheletti S.J."/>
            <person name="Nasrallah M.E."/>
            <person name="Ortiz D."/>
            <person name="Piller C.R."/>
            <person name="Privatt S.R."/>
            <person name="Schneider S.L."/>
            <person name="Sharp S."/>
            <person name="Smith T.C."/>
            <person name="Stanton J.D."/>
            <person name="Ullery H.E."/>
            <person name="Wilson R.J."/>
            <person name="Serrano M.G."/>
            <person name="Buck G."/>
            <person name="Lee V."/>
            <person name="Wang Y."/>
            <person name="Carvalho R."/>
            <person name="Voegtly L."/>
            <person name="Shi R."/>
            <person name="Duckworth R."/>
            <person name="Johnson A."/>
            <person name="Loviza R."/>
            <person name="Walstead R."/>
            <person name="Shah Z."/>
            <person name="Kiflezghi M."/>
            <person name="Wade K."/>
            <person name="Ball S.L."/>
            <person name="Bradley K.W."/>
            <person name="Asai D.J."/>
            <person name="Bowman C.A."/>
            <person name="Russell D.A."/>
            <person name="Pope W.H."/>
            <person name="Jacobs-Sera D."/>
            <person name="Hendrix R.W."/>
            <person name="Hatfull G.F."/>
        </authorList>
    </citation>
    <scope>NUCLEOTIDE SEQUENCE</scope>
</reference>
<dbReference type="InterPro" id="IPR036728">
    <property type="entry name" value="PBP_GOBP_sf"/>
</dbReference>
<accession>A0A0S3J2N0</accession>
<evidence type="ECO:0000256" key="1">
    <source>
        <dbReference type="SAM" id="SignalP"/>
    </source>
</evidence>
<dbReference type="AlphaFoldDB" id="A0A0S3J2N0"/>
<dbReference type="SUPFAM" id="SSF47565">
    <property type="entry name" value="Insect pheromone/odorant-binding proteins"/>
    <property type="match status" value="1"/>
</dbReference>
<dbReference type="Pfam" id="PF01395">
    <property type="entry name" value="PBP_GOBP"/>
    <property type="match status" value="1"/>
</dbReference>
<dbReference type="PANTHER" id="PTHR21364">
    <property type="entry name" value="GENERAL ODORANT-BINDING PROTEIN 19A"/>
    <property type="match status" value="1"/>
</dbReference>
<dbReference type="SMART" id="SM00708">
    <property type="entry name" value="PhBP"/>
    <property type="match status" value="1"/>
</dbReference>
<sequence>MKYFLLLLCLSIMAQCAISELTEKQMKATKKLIRNTCQNKAKATTEELDAMVKGNFNQGKNAQCYQLCILNTYKLLKSDNTFDWQAGVNALKANAPERIAGPGSASIKNCKDALKTKDDKCKGATEIAQCIYEDNPENYFLP</sequence>
<dbReference type="CDD" id="cd23992">
    <property type="entry name" value="PBP_GOBP"/>
    <property type="match status" value="1"/>
</dbReference>
<reference evidence="2" key="1">
    <citation type="journal article" date="2015" name="BMC Genomics">
        <title>Candidate chemosensory genes identified in Colaphellus bowringi by antennal transcriptome analysis.</title>
        <authorList>
            <person name="Li X.M."/>
            <person name="Zhu X.Y."/>
            <person name="Wang Z.Q."/>
            <person name="Wang Y."/>
            <person name="He P."/>
            <person name="Chen G."/>
            <person name="Sun L."/>
            <person name="Deng D.G."/>
            <person name="Zhang Y.N."/>
        </authorList>
    </citation>
    <scope>NUCLEOTIDE SEQUENCE</scope>
</reference>